<dbReference type="Pfam" id="PF00873">
    <property type="entry name" value="ACR_tran"/>
    <property type="match status" value="1"/>
</dbReference>
<protein>
    <submittedName>
        <fullName evidence="2">Acriflavin resistance protein</fullName>
    </submittedName>
</protein>
<dbReference type="Proteomes" id="UP000215181">
    <property type="component" value="Unassembled WGS sequence"/>
</dbReference>
<feature type="transmembrane region" description="Helical" evidence="1">
    <location>
        <begin position="328"/>
        <end position="348"/>
    </location>
</feature>
<feature type="transmembrane region" description="Helical" evidence="1">
    <location>
        <begin position="865"/>
        <end position="883"/>
    </location>
</feature>
<evidence type="ECO:0000313" key="3">
    <source>
        <dbReference type="Proteomes" id="UP000215181"/>
    </source>
</evidence>
<dbReference type="Gene3D" id="3.30.70.1430">
    <property type="entry name" value="Multidrug efflux transporter AcrB pore domain"/>
    <property type="match status" value="2"/>
</dbReference>
<feature type="transmembrane region" description="Helical" evidence="1">
    <location>
        <begin position="425"/>
        <end position="450"/>
    </location>
</feature>
<dbReference type="Gene3D" id="3.30.70.1320">
    <property type="entry name" value="Multidrug efflux transporter AcrB pore domain like"/>
    <property type="match status" value="1"/>
</dbReference>
<feature type="transmembrane region" description="Helical" evidence="1">
    <location>
        <begin position="354"/>
        <end position="374"/>
    </location>
</feature>
<dbReference type="PANTHER" id="PTHR32063">
    <property type="match status" value="1"/>
</dbReference>
<sequence>MKSGVLQMLVGHKVAANVLMLLAFVLGVIGITRMNVQFFPTFELDVISVRVVWSGASAEDVEVGITSPLEERLKTIDGLKRMSSTSAQGVASITLELHEGTDALLALDQARQRVDEFRNLPRDAEPPEVSRISRYEPIARLLVRGSSVEELRPWVRRFEAELLAAGIDRVSITGLPEERIAIEVPSAALETLGLSLVQIGDRVGELARDVPAGIAGEADGAREIRGLEQRRSAEAFASLPVISDPRGVVRLGEIATLSREPRSGELALFERGDAVVELQLQRSESGHSLKAAKVLESWLDKTRPTLPPTIRLEVFDAQWQLIRERIELLVSNGLSGLLLVVATLYFFLPARVAFWVMIGVPTAFLATLGLMLVFGGTINMMSLFALIMALGIIVDDAIVVSEDADTHRRMGEGPAQAAAGGARRMFWPVVAASLTTIAAFIPLMLVGGVIGNILGDIPFVMIMVITASLLESFFILPAHLKQALAGEAGRHTSRLRQRLDAGFEHFRDRRFRPLVERALAWRGTTVALTLGLMILAVGLLAGGRIGFVFFPTPEGQVVFANATFVAGTPRAQTETFLQDLERALFEAEAELGGGLVRTAVARLGGTIPTGGGSGARGDQLAAIMVELTPPDEREVRNERFLATWREKLGPVAGIEILTFTARQSGPPGRDLNVRLKGDDADALKAAALELAETMKSIPGVSETEDDMPFGREQLVYSLTPAGEALGLTTESLGRQLRAAFDGSLAQLVQVGRDELEVRVLLPREERSRLDVFDRITVSLPDGSFAPLATVASWSSRRGFEALRHAEGRLAVEVSAAVDTAVNNANAIQAELARDALPRLADKYGLEFSFEGRSADQRETMADMQAGLVLGLGLIYLVLVWSFSSWSWPLVVMSAIPLGLAGAIFGHWLLRIDLTILSMFGLFGLAGIVVNNSIILVSLFKELRHKGAALNEALVGAACGRLRAVLLTSLTTIGGLTPLLFEGSLQAQFLIPMATSIAFGLGFSAILVLFFVPALLSLLESLHDWTAARAAPRLA</sequence>
<keyword evidence="1" id="KW-1133">Transmembrane helix</keyword>
<dbReference type="EMBL" id="NOIH01000015">
    <property type="protein sequence ID" value="OYD53154.1"/>
    <property type="molecule type" value="Genomic_DNA"/>
</dbReference>
<evidence type="ECO:0000313" key="2">
    <source>
        <dbReference type="EMBL" id="OYD53154.1"/>
    </source>
</evidence>
<dbReference type="InterPro" id="IPR027463">
    <property type="entry name" value="AcrB_DN_DC_subdom"/>
</dbReference>
<feature type="transmembrane region" description="Helical" evidence="1">
    <location>
        <begin position="992"/>
        <end position="1015"/>
    </location>
</feature>
<organism evidence="2 3">
    <name type="scientific">Thauera propionica</name>
    <dbReference type="NCBI Taxonomy" id="2019431"/>
    <lineage>
        <taxon>Bacteria</taxon>
        <taxon>Pseudomonadati</taxon>
        <taxon>Pseudomonadota</taxon>
        <taxon>Betaproteobacteria</taxon>
        <taxon>Rhodocyclales</taxon>
        <taxon>Zoogloeaceae</taxon>
        <taxon>Thauera</taxon>
    </lineage>
</organism>
<dbReference type="SUPFAM" id="SSF82693">
    <property type="entry name" value="Multidrug efflux transporter AcrB pore domain, PN1, PN2, PC1 and PC2 subdomains"/>
    <property type="match status" value="1"/>
</dbReference>
<dbReference type="AlphaFoldDB" id="A0A235EVX4"/>
<name>A0A235EVX4_9RHOO</name>
<evidence type="ECO:0000256" key="1">
    <source>
        <dbReference type="SAM" id="Phobius"/>
    </source>
</evidence>
<dbReference type="Gene3D" id="3.30.70.1440">
    <property type="entry name" value="Multidrug efflux transporter AcrB pore domain"/>
    <property type="match status" value="1"/>
</dbReference>
<feature type="transmembrane region" description="Helical" evidence="1">
    <location>
        <begin position="519"/>
        <end position="541"/>
    </location>
</feature>
<dbReference type="RefSeq" id="WP_094268898.1">
    <property type="nucleotide sequence ID" value="NZ_NOIH01000015.1"/>
</dbReference>
<proteinExistence type="predicted"/>
<feature type="transmembrane region" description="Helical" evidence="1">
    <location>
        <begin position="457"/>
        <end position="476"/>
    </location>
</feature>
<dbReference type="Gene3D" id="1.20.1640.10">
    <property type="entry name" value="Multidrug efflux transporter AcrB transmembrane domain"/>
    <property type="match status" value="2"/>
</dbReference>
<keyword evidence="1" id="KW-0812">Transmembrane</keyword>
<reference evidence="2 3" key="1">
    <citation type="submission" date="2017-07" db="EMBL/GenBank/DDBJ databases">
        <title>Thauera sp. KNDSS-Mac4 genome sequence and assembly.</title>
        <authorList>
            <person name="Mayilraj S."/>
        </authorList>
    </citation>
    <scope>NUCLEOTIDE SEQUENCE [LARGE SCALE GENOMIC DNA]</scope>
    <source>
        <strain evidence="2 3">KNDSS-Mac4</strain>
    </source>
</reference>
<accession>A0A235EVX4</accession>
<feature type="transmembrane region" description="Helical" evidence="1">
    <location>
        <begin position="381"/>
        <end position="400"/>
    </location>
</feature>
<feature type="transmembrane region" description="Helical" evidence="1">
    <location>
        <begin position="889"/>
        <end position="909"/>
    </location>
</feature>
<feature type="transmembrane region" description="Helical" evidence="1">
    <location>
        <begin position="959"/>
        <end position="980"/>
    </location>
</feature>
<dbReference type="Gene3D" id="3.30.2090.10">
    <property type="entry name" value="Multidrug efflux transporter AcrB TolC docking domain, DN and DC subdomains"/>
    <property type="match status" value="2"/>
</dbReference>
<dbReference type="SUPFAM" id="SSF82866">
    <property type="entry name" value="Multidrug efflux transporter AcrB transmembrane domain"/>
    <property type="match status" value="2"/>
</dbReference>
<dbReference type="PANTHER" id="PTHR32063:SF33">
    <property type="entry name" value="RND SUPERFAMILY EFFLUX PUMP PERMEASE COMPONENT"/>
    <property type="match status" value="1"/>
</dbReference>
<keyword evidence="1" id="KW-0472">Membrane</keyword>
<comment type="caution">
    <text evidence="2">The sequence shown here is derived from an EMBL/GenBank/DDBJ whole genome shotgun (WGS) entry which is preliminary data.</text>
</comment>
<dbReference type="PRINTS" id="PR00702">
    <property type="entry name" value="ACRIFLAVINRP"/>
</dbReference>
<dbReference type="InterPro" id="IPR001036">
    <property type="entry name" value="Acrflvin-R"/>
</dbReference>
<dbReference type="OrthoDB" id="9806532at2"/>
<gene>
    <name evidence="2" type="ORF">CGK74_13090</name>
</gene>
<dbReference type="GO" id="GO:0005886">
    <property type="term" value="C:plasma membrane"/>
    <property type="evidence" value="ECO:0007669"/>
    <property type="project" value="TreeGrafter"/>
</dbReference>
<dbReference type="SUPFAM" id="SSF82714">
    <property type="entry name" value="Multidrug efflux transporter AcrB TolC docking domain, DN and DC subdomains"/>
    <property type="match status" value="2"/>
</dbReference>
<keyword evidence="3" id="KW-1185">Reference proteome</keyword>
<feature type="transmembrane region" description="Helical" evidence="1">
    <location>
        <begin position="14"/>
        <end position="32"/>
    </location>
</feature>
<feature type="transmembrane region" description="Helical" evidence="1">
    <location>
        <begin position="916"/>
        <end position="939"/>
    </location>
</feature>
<dbReference type="GO" id="GO:0042910">
    <property type="term" value="F:xenobiotic transmembrane transporter activity"/>
    <property type="evidence" value="ECO:0007669"/>
    <property type="project" value="TreeGrafter"/>
</dbReference>